<dbReference type="Proteomes" id="UP000240912">
    <property type="component" value="Unassembled WGS sequence"/>
</dbReference>
<dbReference type="EMBL" id="PYLS01000005">
    <property type="protein sequence ID" value="PST82557.1"/>
    <property type="molecule type" value="Genomic_DNA"/>
</dbReference>
<dbReference type="SUPFAM" id="SSF51735">
    <property type="entry name" value="NAD(P)-binding Rossmann-fold domains"/>
    <property type="match status" value="1"/>
</dbReference>
<keyword evidence="1" id="KW-0560">Oxidoreductase</keyword>
<comment type="caution">
    <text evidence="5">The sequence shown here is derived from an EMBL/GenBank/DDBJ whole genome shotgun (WGS) entry which is preliminary data.</text>
</comment>
<dbReference type="PANTHER" id="PTHR43580:SF2">
    <property type="entry name" value="CYTOKINE-LIKE NUCLEAR FACTOR N-PAC"/>
    <property type="match status" value="1"/>
</dbReference>
<feature type="domain" description="6-phosphogluconate dehydrogenase NADP-binding" evidence="3">
    <location>
        <begin position="12"/>
        <end position="168"/>
    </location>
</feature>
<dbReference type="PIRSF" id="PIRSF000103">
    <property type="entry name" value="HIBADH"/>
    <property type="match status" value="1"/>
</dbReference>
<dbReference type="GO" id="GO:0000785">
    <property type="term" value="C:chromatin"/>
    <property type="evidence" value="ECO:0007669"/>
    <property type="project" value="TreeGrafter"/>
</dbReference>
<dbReference type="GO" id="GO:0016491">
    <property type="term" value="F:oxidoreductase activity"/>
    <property type="evidence" value="ECO:0007669"/>
    <property type="project" value="UniProtKB-KW"/>
</dbReference>
<sequence>MTIKKMKTQAKRITVIGLGNMGAAIARLYLNKGYRVTVWNRSAEKAVAMQAEGAEIAGSPEAAVAASPVTIICVHNYSASNDALRHTAVEAVLNGKTLIQLSTGSPQDARDAENWLARFGAAYLDGAIQVAPEQMAQPDTTILLSGREETFQAQAELLAVLGGGNTYLGNNIGAAAAMDLATLSYVYGAYLGFLQGVLFVDSEQLDLDVYGKTVARMSASFGQFLQHQGKAIARQQFEVTQSPMSISLEAIDRIVDAAKTAGLHAALPELIAGLLHKATAAGYGNEELAALIKVLR</sequence>
<dbReference type="Gene3D" id="3.40.50.720">
    <property type="entry name" value="NAD(P)-binding Rossmann-like Domain"/>
    <property type="match status" value="1"/>
</dbReference>
<feature type="domain" description="NADPH-dependent reductive aminase-like C-terminal" evidence="4">
    <location>
        <begin position="172"/>
        <end position="296"/>
    </location>
</feature>
<accession>A0A2T3HJE1</accession>
<dbReference type="GO" id="GO:0003677">
    <property type="term" value="F:DNA binding"/>
    <property type="evidence" value="ECO:0007669"/>
    <property type="project" value="TreeGrafter"/>
</dbReference>
<dbReference type="SUPFAM" id="SSF48179">
    <property type="entry name" value="6-phosphogluconate dehydrogenase C-terminal domain-like"/>
    <property type="match status" value="1"/>
</dbReference>
<dbReference type="OrthoDB" id="9786703at2"/>
<gene>
    <name evidence="5" type="ORF">C7T94_07755</name>
</gene>
<dbReference type="GO" id="GO:0140673">
    <property type="term" value="P:transcription elongation-coupled chromatin remodeling"/>
    <property type="evidence" value="ECO:0007669"/>
    <property type="project" value="TreeGrafter"/>
</dbReference>
<name>A0A2T3HJE1_9SPHI</name>
<organism evidence="5 6">
    <name type="scientific">Pedobacter yulinensis</name>
    <dbReference type="NCBI Taxonomy" id="2126353"/>
    <lineage>
        <taxon>Bacteria</taxon>
        <taxon>Pseudomonadati</taxon>
        <taxon>Bacteroidota</taxon>
        <taxon>Sphingobacteriia</taxon>
        <taxon>Sphingobacteriales</taxon>
        <taxon>Sphingobacteriaceae</taxon>
        <taxon>Pedobacter</taxon>
    </lineage>
</organism>
<dbReference type="RefSeq" id="WP_107214816.1">
    <property type="nucleotide sequence ID" value="NZ_KZ686269.1"/>
</dbReference>
<feature type="transmembrane region" description="Helical" evidence="2">
    <location>
        <begin position="12"/>
        <end position="30"/>
    </location>
</feature>
<dbReference type="InterPro" id="IPR015815">
    <property type="entry name" value="HIBADH-related"/>
</dbReference>
<dbReference type="InterPro" id="IPR051265">
    <property type="entry name" value="HIBADH-related_NP60_sf"/>
</dbReference>
<dbReference type="AlphaFoldDB" id="A0A2T3HJE1"/>
<keyword evidence="2" id="KW-0472">Membrane</keyword>
<keyword evidence="2" id="KW-0812">Transmembrane</keyword>
<dbReference type="InterPro" id="IPR008927">
    <property type="entry name" value="6-PGluconate_DH-like_C_sf"/>
</dbReference>
<dbReference type="InterPro" id="IPR048666">
    <property type="entry name" value="RedAm-like_C"/>
</dbReference>
<dbReference type="GO" id="GO:0031491">
    <property type="term" value="F:nucleosome binding"/>
    <property type="evidence" value="ECO:0007669"/>
    <property type="project" value="TreeGrafter"/>
</dbReference>
<reference evidence="5 6" key="1">
    <citation type="submission" date="2018-03" db="EMBL/GenBank/DDBJ databases">
        <authorList>
            <person name="Keele B.F."/>
        </authorList>
    </citation>
    <scope>NUCLEOTIDE SEQUENCE [LARGE SCALE GENOMIC DNA]</scope>
    <source>
        <strain evidence="5 6">YL28-9</strain>
    </source>
</reference>
<dbReference type="InterPro" id="IPR036291">
    <property type="entry name" value="NAD(P)-bd_dom_sf"/>
</dbReference>
<keyword evidence="2" id="KW-1133">Transmembrane helix</keyword>
<protein>
    <submittedName>
        <fullName evidence="5">3-hydroxyisobutyrate dehydrogenase</fullName>
    </submittedName>
</protein>
<dbReference type="Pfam" id="PF21761">
    <property type="entry name" value="RedAm-like_C"/>
    <property type="match status" value="1"/>
</dbReference>
<dbReference type="Pfam" id="PF03446">
    <property type="entry name" value="NAD_binding_2"/>
    <property type="match status" value="1"/>
</dbReference>
<dbReference type="GO" id="GO:0050661">
    <property type="term" value="F:NADP binding"/>
    <property type="evidence" value="ECO:0007669"/>
    <property type="project" value="InterPro"/>
</dbReference>
<evidence type="ECO:0000259" key="4">
    <source>
        <dbReference type="Pfam" id="PF21761"/>
    </source>
</evidence>
<evidence type="ECO:0000259" key="3">
    <source>
        <dbReference type="Pfam" id="PF03446"/>
    </source>
</evidence>
<evidence type="ECO:0000256" key="1">
    <source>
        <dbReference type="ARBA" id="ARBA00023002"/>
    </source>
</evidence>
<keyword evidence="6" id="KW-1185">Reference proteome</keyword>
<evidence type="ECO:0000256" key="2">
    <source>
        <dbReference type="SAM" id="Phobius"/>
    </source>
</evidence>
<dbReference type="InterPro" id="IPR013328">
    <property type="entry name" value="6PGD_dom2"/>
</dbReference>
<dbReference type="Gene3D" id="1.10.1040.10">
    <property type="entry name" value="N-(1-d-carboxylethyl)-l-norvaline Dehydrogenase, domain 2"/>
    <property type="match status" value="1"/>
</dbReference>
<dbReference type="PANTHER" id="PTHR43580">
    <property type="entry name" value="OXIDOREDUCTASE GLYR1-RELATED"/>
    <property type="match status" value="1"/>
</dbReference>
<proteinExistence type="predicted"/>
<evidence type="ECO:0000313" key="5">
    <source>
        <dbReference type="EMBL" id="PST82557.1"/>
    </source>
</evidence>
<evidence type="ECO:0000313" key="6">
    <source>
        <dbReference type="Proteomes" id="UP000240912"/>
    </source>
</evidence>
<dbReference type="InterPro" id="IPR006115">
    <property type="entry name" value="6PGDH_NADP-bd"/>
</dbReference>